<evidence type="ECO:0000313" key="1">
    <source>
        <dbReference type="EMBL" id="KAJ6372080.1"/>
    </source>
</evidence>
<reference evidence="1" key="1">
    <citation type="submission" date="2022-10" db="EMBL/GenBank/DDBJ databases">
        <authorList>
            <person name="Hyden B.L."/>
            <person name="Feng K."/>
            <person name="Yates T."/>
            <person name="Jawdy S."/>
            <person name="Smart L.B."/>
            <person name="Muchero W."/>
        </authorList>
    </citation>
    <scope>NUCLEOTIDE SEQUENCE</scope>
    <source>
        <tissue evidence="1">Shoot tip</tissue>
    </source>
</reference>
<reference evidence="1" key="2">
    <citation type="journal article" date="2023" name="Int. J. Mol. Sci.">
        <title>De Novo Assembly and Annotation of 11 Diverse Shrub Willow (Salix) Genomes Reveals Novel Gene Organization in Sex-Linked Regions.</title>
        <authorList>
            <person name="Hyden B."/>
            <person name="Feng K."/>
            <person name="Yates T.B."/>
            <person name="Jawdy S."/>
            <person name="Cereghino C."/>
            <person name="Smart L.B."/>
            <person name="Muchero W."/>
        </authorList>
    </citation>
    <scope>NUCLEOTIDE SEQUENCE</scope>
    <source>
        <tissue evidence="1">Shoot tip</tissue>
    </source>
</reference>
<dbReference type="Proteomes" id="UP001141253">
    <property type="component" value="Chromosome 17"/>
</dbReference>
<dbReference type="Gene3D" id="3.90.1100.10">
    <property type="match status" value="1"/>
</dbReference>
<evidence type="ECO:0000313" key="2">
    <source>
        <dbReference type="Proteomes" id="UP001141253"/>
    </source>
</evidence>
<dbReference type="EMBL" id="JAPFFI010000013">
    <property type="protein sequence ID" value="KAJ6372080.1"/>
    <property type="molecule type" value="Genomic_DNA"/>
</dbReference>
<name>A0ABQ9B4K4_9ROSI</name>
<accession>A0ABQ9B4K4</accession>
<sequence>MLYMNHSHILLNYMYRRFNLEESRDIQEQTFFIRNTPLMNSLGTSIVNRIYKFVINQILQTPDIYYWS</sequence>
<protein>
    <recommendedName>
        <fullName evidence="3">Maturase K</fullName>
    </recommendedName>
</protein>
<organism evidence="1 2">
    <name type="scientific">Salix suchowensis</name>
    <dbReference type="NCBI Taxonomy" id="1278906"/>
    <lineage>
        <taxon>Eukaryota</taxon>
        <taxon>Viridiplantae</taxon>
        <taxon>Streptophyta</taxon>
        <taxon>Embryophyta</taxon>
        <taxon>Tracheophyta</taxon>
        <taxon>Spermatophyta</taxon>
        <taxon>Magnoliopsida</taxon>
        <taxon>eudicotyledons</taxon>
        <taxon>Gunneridae</taxon>
        <taxon>Pentapetalae</taxon>
        <taxon>rosids</taxon>
        <taxon>fabids</taxon>
        <taxon>Malpighiales</taxon>
        <taxon>Salicaceae</taxon>
        <taxon>Saliceae</taxon>
        <taxon>Salix</taxon>
    </lineage>
</organism>
<gene>
    <name evidence="1" type="ORF">OIU77_002411</name>
</gene>
<evidence type="ECO:0008006" key="3">
    <source>
        <dbReference type="Google" id="ProtNLM"/>
    </source>
</evidence>
<keyword evidence="2" id="KW-1185">Reference proteome</keyword>
<comment type="caution">
    <text evidence="1">The sequence shown here is derived from an EMBL/GenBank/DDBJ whole genome shotgun (WGS) entry which is preliminary data.</text>
</comment>
<dbReference type="SUPFAM" id="SSF64484">
    <property type="entry name" value="beta and beta-prime subunits of DNA dependent RNA-polymerase"/>
    <property type="match status" value="1"/>
</dbReference>
<proteinExistence type="predicted"/>